<keyword evidence="6 9" id="KW-1133">Transmembrane helix</keyword>
<feature type="transmembrane region" description="Helical" evidence="9">
    <location>
        <begin position="197"/>
        <end position="217"/>
    </location>
</feature>
<dbReference type="PANTHER" id="PTHR10981">
    <property type="entry name" value="BATTENIN"/>
    <property type="match status" value="1"/>
</dbReference>
<feature type="transmembrane region" description="Helical" evidence="9">
    <location>
        <begin position="278"/>
        <end position="295"/>
    </location>
</feature>
<dbReference type="InterPro" id="IPR036259">
    <property type="entry name" value="MFS_trans_sf"/>
</dbReference>
<name>A0AA39IJJ1_9BILA</name>
<evidence type="ECO:0000256" key="8">
    <source>
        <dbReference type="SAM" id="MobiDB-lite"/>
    </source>
</evidence>
<feature type="transmembrane region" description="Helical" evidence="9">
    <location>
        <begin position="83"/>
        <end position="105"/>
    </location>
</feature>
<evidence type="ECO:0000256" key="6">
    <source>
        <dbReference type="ARBA" id="ARBA00022989"/>
    </source>
</evidence>
<feature type="compositionally biased region" description="Low complexity" evidence="8">
    <location>
        <begin position="565"/>
        <end position="584"/>
    </location>
</feature>
<evidence type="ECO:0008006" key="12">
    <source>
        <dbReference type="Google" id="ProtNLM"/>
    </source>
</evidence>
<feature type="transmembrane region" description="Helical" evidence="9">
    <location>
        <begin position="346"/>
        <end position="362"/>
    </location>
</feature>
<feature type="transmembrane region" description="Helical" evidence="9">
    <location>
        <begin position="135"/>
        <end position="155"/>
    </location>
</feature>
<dbReference type="InterPro" id="IPR008160">
    <property type="entry name" value="Collagen"/>
</dbReference>
<dbReference type="GO" id="GO:0016020">
    <property type="term" value="C:membrane"/>
    <property type="evidence" value="ECO:0007669"/>
    <property type="project" value="InterPro"/>
</dbReference>
<feature type="transmembrane region" description="Helical" evidence="9">
    <location>
        <begin position="167"/>
        <end position="185"/>
    </location>
</feature>
<feature type="transmembrane region" description="Helical" evidence="9">
    <location>
        <begin position="24"/>
        <end position="44"/>
    </location>
</feature>
<sequence>MPSTEDGTHVESPRPSSTLWRNCAAFWILGLCNNFAYVIMLSAAKDILDVESGGSHANSTVDPSRCPADGSTLACSTISTGSILLADILPTLIVKLLAPFILNYLPYAVRHGLVVFFQASSFVIVAASTTVYQGIIGVVFASIGAGIGEITYLSMSSHFPADVISTWSSGTGGAGIFGAIAYAILTDPQMLNLSPRNALFSMLVIPTVFLVTFWKLLKSPATIPKVETCDPRSYVLRNPQVRRTSDEVNRPLIDEESDHRPETEQLSTRKRLRLMKNLIRYMVPLMLVYFGEYFINQGLVELLIFDCSHGFGFSVGSQYRWYQVLYQLGVFVSRSSVNFVQIRPRYLPLLAALQIINAMVFFEDAQHRFFPHISIVMLIIFYEGLLGGAAYVNTFRSIHKVIPSKPQREFSLSIATLGDSIGIVCAEGRTRRGSISRVGVPSLNDVLREDGEGAGVQQPPKGGLLRSGAVDGGDPRAMQSVMQNEVDFCKSRSGNIWREVTRTQVLSKVNGGVRHARQAGYGESLAVESSISAAAPVGGCCGCGVSGPGAPGAPGPDGKDGEDGAPGAPGRDGPDGPAATPAPAIDWCFECPDAPAGPAGNPGPKGPSGNAGAPGQDGQPGVAGQSGAPGPQGPAGAPGAPGQAGAPGAPGVVHEVEGPVGAPGAPGAPGPAGPDGQPGAPGQAGAPGPQGPAGDAGAPGAPGKDGEDGEKGPDGLQGAPGACDHCPPPRTAPGY</sequence>
<dbReference type="CDD" id="cd06174">
    <property type="entry name" value="MFS"/>
    <property type="match status" value="1"/>
</dbReference>
<dbReference type="AlphaFoldDB" id="A0AA39IJJ1"/>
<dbReference type="EMBL" id="JAUCMV010000001">
    <property type="protein sequence ID" value="KAK0424736.1"/>
    <property type="molecule type" value="Genomic_DNA"/>
</dbReference>
<evidence type="ECO:0000256" key="9">
    <source>
        <dbReference type="SAM" id="Phobius"/>
    </source>
</evidence>
<gene>
    <name evidence="10" type="ORF">QR680_008820</name>
</gene>
<evidence type="ECO:0000256" key="2">
    <source>
        <dbReference type="ARBA" id="ARBA00007467"/>
    </source>
</evidence>
<evidence type="ECO:0000256" key="3">
    <source>
        <dbReference type="ARBA" id="ARBA00022448"/>
    </source>
</evidence>
<feature type="compositionally biased region" description="Pro residues" evidence="8">
    <location>
        <begin position="726"/>
        <end position="735"/>
    </location>
</feature>
<accession>A0AA39IJJ1</accession>
<evidence type="ECO:0000256" key="4">
    <source>
        <dbReference type="ARBA" id="ARBA00022692"/>
    </source>
</evidence>
<evidence type="ECO:0000256" key="7">
    <source>
        <dbReference type="ARBA" id="ARBA00023136"/>
    </source>
</evidence>
<evidence type="ECO:0000313" key="11">
    <source>
        <dbReference type="Proteomes" id="UP001175271"/>
    </source>
</evidence>
<organism evidence="10 11">
    <name type="scientific">Steinernema hermaphroditum</name>
    <dbReference type="NCBI Taxonomy" id="289476"/>
    <lineage>
        <taxon>Eukaryota</taxon>
        <taxon>Metazoa</taxon>
        <taxon>Ecdysozoa</taxon>
        <taxon>Nematoda</taxon>
        <taxon>Chromadorea</taxon>
        <taxon>Rhabditida</taxon>
        <taxon>Tylenchina</taxon>
        <taxon>Panagrolaimomorpha</taxon>
        <taxon>Strongyloidoidea</taxon>
        <taxon>Steinernematidae</taxon>
        <taxon>Steinernema</taxon>
    </lineage>
</organism>
<keyword evidence="4 9" id="KW-0812">Transmembrane</keyword>
<dbReference type="InterPro" id="IPR003492">
    <property type="entry name" value="Battenin_disease_Cln3"/>
</dbReference>
<comment type="caution">
    <text evidence="10">The sequence shown here is derived from an EMBL/GenBank/DDBJ whole genome shotgun (WGS) entry which is preliminary data.</text>
</comment>
<keyword evidence="3" id="KW-0813">Transport</keyword>
<dbReference type="Proteomes" id="UP001175271">
    <property type="component" value="Unassembled WGS sequence"/>
</dbReference>
<feature type="compositionally biased region" description="Low complexity" evidence="8">
    <location>
        <begin position="674"/>
        <end position="702"/>
    </location>
</feature>
<dbReference type="Pfam" id="PF02487">
    <property type="entry name" value="CLN3"/>
    <property type="match status" value="1"/>
</dbReference>
<dbReference type="SUPFAM" id="SSF103473">
    <property type="entry name" value="MFS general substrate transporter"/>
    <property type="match status" value="1"/>
</dbReference>
<comment type="similarity">
    <text evidence="2">Belongs to the battenin family.</text>
</comment>
<feature type="region of interest" description="Disordered" evidence="8">
    <location>
        <begin position="551"/>
        <end position="735"/>
    </location>
</feature>
<feature type="compositionally biased region" description="Basic and acidic residues" evidence="8">
    <location>
        <begin position="704"/>
        <end position="713"/>
    </location>
</feature>
<feature type="transmembrane region" description="Helical" evidence="9">
    <location>
        <begin position="369"/>
        <end position="392"/>
    </location>
</feature>
<keyword evidence="11" id="KW-1185">Reference proteome</keyword>
<dbReference type="GO" id="GO:0005764">
    <property type="term" value="C:lysosome"/>
    <property type="evidence" value="ECO:0007669"/>
    <property type="project" value="TreeGrafter"/>
</dbReference>
<evidence type="ECO:0000256" key="5">
    <source>
        <dbReference type="ARBA" id="ARBA00022737"/>
    </source>
</evidence>
<dbReference type="GO" id="GO:0051453">
    <property type="term" value="P:regulation of intracellular pH"/>
    <property type="evidence" value="ECO:0007669"/>
    <property type="project" value="TreeGrafter"/>
</dbReference>
<keyword evidence="7 9" id="KW-0472">Membrane</keyword>
<dbReference type="PANTHER" id="PTHR10981:SF0">
    <property type="entry name" value="BATTENIN"/>
    <property type="match status" value="1"/>
</dbReference>
<dbReference type="GO" id="GO:0007040">
    <property type="term" value="P:lysosome organization"/>
    <property type="evidence" value="ECO:0007669"/>
    <property type="project" value="TreeGrafter"/>
</dbReference>
<keyword evidence="5" id="KW-0677">Repeat</keyword>
<feature type="compositionally biased region" description="Low complexity" evidence="8">
    <location>
        <begin position="607"/>
        <end position="665"/>
    </location>
</feature>
<protein>
    <recommendedName>
        <fullName evidence="12">Battenin</fullName>
    </recommendedName>
</protein>
<dbReference type="Pfam" id="PF01391">
    <property type="entry name" value="Collagen"/>
    <property type="match status" value="2"/>
</dbReference>
<proteinExistence type="inferred from homology"/>
<evidence type="ECO:0000313" key="10">
    <source>
        <dbReference type="EMBL" id="KAK0424736.1"/>
    </source>
</evidence>
<feature type="transmembrane region" description="Helical" evidence="9">
    <location>
        <begin position="112"/>
        <end position="129"/>
    </location>
</feature>
<dbReference type="GO" id="GO:0012505">
    <property type="term" value="C:endomembrane system"/>
    <property type="evidence" value="ECO:0007669"/>
    <property type="project" value="UniProtKB-SubCell"/>
</dbReference>
<evidence type="ECO:0000256" key="1">
    <source>
        <dbReference type="ARBA" id="ARBA00004127"/>
    </source>
</evidence>
<dbReference type="PRINTS" id="PR01315">
    <property type="entry name" value="BATTENIN"/>
</dbReference>
<comment type="subcellular location">
    <subcellularLocation>
        <location evidence="1">Endomembrane system</location>
        <topology evidence="1">Multi-pass membrane protein</topology>
    </subcellularLocation>
</comment>
<reference evidence="10" key="1">
    <citation type="submission" date="2023-06" db="EMBL/GenBank/DDBJ databases">
        <title>Genomic analysis of the entomopathogenic nematode Steinernema hermaphroditum.</title>
        <authorList>
            <person name="Schwarz E.M."/>
            <person name="Heppert J.K."/>
            <person name="Baniya A."/>
            <person name="Schwartz H.T."/>
            <person name="Tan C.-H."/>
            <person name="Antoshechkin I."/>
            <person name="Sternberg P.W."/>
            <person name="Goodrich-Blair H."/>
            <person name="Dillman A.R."/>
        </authorList>
    </citation>
    <scope>NUCLEOTIDE SEQUENCE</scope>
    <source>
        <strain evidence="10">PS9179</strain>
        <tissue evidence="10">Whole animal</tissue>
    </source>
</reference>